<gene>
    <name evidence="7" type="primary">MRPS24</name>
    <name evidence="7" type="ORF">Y1Q_0001840</name>
</gene>
<dbReference type="eggNOG" id="ENOG502RXU1">
    <property type="taxonomic scope" value="Eukaryota"/>
</dbReference>
<organism evidence="7 8">
    <name type="scientific">Alligator mississippiensis</name>
    <name type="common">American alligator</name>
    <dbReference type="NCBI Taxonomy" id="8496"/>
    <lineage>
        <taxon>Eukaryota</taxon>
        <taxon>Metazoa</taxon>
        <taxon>Chordata</taxon>
        <taxon>Craniata</taxon>
        <taxon>Vertebrata</taxon>
        <taxon>Euteleostomi</taxon>
        <taxon>Archelosauria</taxon>
        <taxon>Archosauria</taxon>
        <taxon>Crocodylia</taxon>
        <taxon>Alligatoridae</taxon>
        <taxon>Alligatorinae</taxon>
        <taxon>Alligator</taxon>
    </lineage>
</organism>
<keyword evidence="3" id="KW-0809">Transit peptide</keyword>
<reference evidence="7 8" key="1">
    <citation type="journal article" date="2012" name="Genome Biol.">
        <title>Sequencing three crocodilian genomes to illuminate the evolution of archosaurs and amniotes.</title>
        <authorList>
            <person name="St John J.A."/>
            <person name="Braun E.L."/>
            <person name="Isberg S.R."/>
            <person name="Miles L.G."/>
            <person name="Chong A.Y."/>
            <person name="Gongora J."/>
            <person name="Dalzell P."/>
            <person name="Moran C."/>
            <person name="Bed'hom B."/>
            <person name="Abzhanov A."/>
            <person name="Burgess S.C."/>
            <person name="Cooksey A.M."/>
            <person name="Castoe T.A."/>
            <person name="Crawford N.G."/>
            <person name="Densmore L.D."/>
            <person name="Drew J.C."/>
            <person name="Edwards S.V."/>
            <person name="Faircloth B.C."/>
            <person name="Fujita M.K."/>
            <person name="Greenwold M.J."/>
            <person name="Hoffmann F.G."/>
            <person name="Howard J.M."/>
            <person name="Iguchi T."/>
            <person name="Janes D.E."/>
            <person name="Khan S.Y."/>
            <person name="Kohno S."/>
            <person name="de Koning A.J."/>
            <person name="Lance S.L."/>
            <person name="McCarthy F.M."/>
            <person name="McCormack J.E."/>
            <person name="Merchant M.E."/>
            <person name="Peterson D.G."/>
            <person name="Pollock D.D."/>
            <person name="Pourmand N."/>
            <person name="Raney B.J."/>
            <person name="Roessler K.A."/>
            <person name="Sanford J.R."/>
            <person name="Sawyer R.H."/>
            <person name="Schmidt C.J."/>
            <person name="Triplett E.W."/>
            <person name="Tuberville T.D."/>
            <person name="Venegas-Anaya M."/>
            <person name="Howard J.T."/>
            <person name="Jarvis E.D."/>
            <person name="Guillette L.J.Jr."/>
            <person name="Glenn T.C."/>
            <person name="Green R.E."/>
            <person name="Ray D.A."/>
        </authorList>
    </citation>
    <scope>NUCLEOTIDE SEQUENCE [LARGE SCALE GENOMIC DNA]</scope>
    <source>
        <strain evidence="7">KSC_2009_1</strain>
    </source>
</reference>
<comment type="caution">
    <text evidence="7">The sequence shown here is derived from an EMBL/GenBank/DDBJ whole genome shotgun (WGS) entry which is preliminary data.</text>
</comment>
<evidence type="ECO:0000256" key="5">
    <source>
        <dbReference type="ARBA" id="ARBA00023128"/>
    </source>
</evidence>
<dbReference type="GO" id="GO:0006412">
    <property type="term" value="P:translation"/>
    <property type="evidence" value="ECO:0007669"/>
    <property type="project" value="TreeGrafter"/>
</dbReference>
<protein>
    <submittedName>
        <fullName evidence="7">28S ribosomal protein S24, mitochondrial</fullName>
    </submittedName>
</protein>
<dbReference type="Pfam" id="PF14955">
    <property type="entry name" value="MRP-S24"/>
    <property type="match status" value="1"/>
</dbReference>
<accession>A0A151MMD9</accession>
<keyword evidence="8" id="KW-1185">Reference proteome</keyword>
<evidence type="ECO:0000256" key="4">
    <source>
        <dbReference type="ARBA" id="ARBA00022980"/>
    </source>
</evidence>
<dbReference type="Proteomes" id="UP000050525">
    <property type="component" value="Unassembled WGS sequence"/>
</dbReference>
<comment type="subcellular location">
    <subcellularLocation>
        <location evidence="1">Mitochondrion</location>
    </subcellularLocation>
</comment>
<comment type="similarity">
    <text evidence="2">Belongs to the universal ribosomal protein uS3 family.</text>
</comment>
<dbReference type="PANTHER" id="PTHR21244">
    <property type="entry name" value="MITOCHONDRIAL 28S RIBOSOMAL PROTEIN S24"/>
    <property type="match status" value="1"/>
</dbReference>
<dbReference type="GO" id="GO:0005840">
    <property type="term" value="C:ribosome"/>
    <property type="evidence" value="ECO:0007669"/>
    <property type="project" value="UniProtKB-KW"/>
</dbReference>
<dbReference type="STRING" id="8496.A0A151MMD9"/>
<evidence type="ECO:0000313" key="8">
    <source>
        <dbReference type="Proteomes" id="UP000050525"/>
    </source>
</evidence>
<evidence type="ECO:0000256" key="1">
    <source>
        <dbReference type="ARBA" id="ARBA00004173"/>
    </source>
</evidence>
<keyword evidence="6" id="KW-0687">Ribonucleoprotein</keyword>
<dbReference type="EMBL" id="AKHW03005679">
    <property type="protein sequence ID" value="KYO25684.1"/>
    <property type="molecule type" value="Genomic_DNA"/>
</dbReference>
<dbReference type="GO" id="GO:0005739">
    <property type="term" value="C:mitochondrion"/>
    <property type="evidence" value="ECO:0007669"/>
    <property type="project" value="UniProtKB-SubCell"/>
</dbReference>
<dbReference type="AlphaFoldDB" id="A0A151MMD9"/>
<keyword evidence="4 7" id="KW-0689">Ribosomal protein</keyword>
<evidence type="ECO:0000256" key="6">
    <source>
        <dbReference type="ARBA" id="ARBA00023274"/>
    </source>
</evidence>
<evidence type="ECO:0000256" key="3">
    <source>
        <dbReference type="ARBA" id="ARBA00022946"/>
    </source>
</evidence>
<proteinExistence type="inferred from homology"/>
<evidence type="ECO:0000313" key="7">
    <source>
        <dbReference type="EMBL" id="KYO25684.1"/>
    </source>
</evidence>
<dbReference type="PANTHER" id="PTHR21244:SF1">
    <property type="entry name" value="SMALL RIBOSOMAL SUBUNIT PROTEIN US3M"/>
    <property type="match status" value="1"/>
</dbReference>
<dbReference type="GO" id="GO:1990904">
    <property type="term" value="C:ribonucleoprotein complex"/>
    <property type="evidence" value="ECO:0007669"/>
    <property type="project" value="UniProtKB-KW"/>
</dbReference>
<dbReference type="InterPro" id="IPR026146">
    <property type="entry name" value="Ribosomal_uS3m"/>
</dbReference>
<sequence>MAALLCRQNWAARVRVSKGKKLVTYEAAHPPHYIAHRKGWLSQHTSNLDSEEGAAERLVEDVFIRRFLHGTFVGLLAQEPVLKRRANVLIICLVLFQNIAPAKIYFLAAYTETLFSHFYKCPVKLEFQTVSSMLVYKYLCAPGPHDWMKKPLPSSASWNFPRL</sequence>
<keyword evidence="5" id="KW-0496">Mitochondrion</keyword>
<name>A0A151MMD9_ALLMI</name>
<evidence type="ECO:0000256" key="2">
    <source>
        <dbReference type="ARBA" id="ARBA00010761"/>
    </source>
</evidence>